<organism evidence="1 2">
    <name type="scientific">Roseofilum halophilum BLCC-M91</name>
    <dbReference type="NCBI Taxonomy" id="3022259"/>
    <lineage>
        <taxon>Bacteria</taxon>
        <taxon>Bacillati</taxon>
        <taxon>Cyanobacteriota</taxon>
        <taxon>Cyanophyceae</taxon>
        <taxon>Desertifilales</taxon>
        <taxon>Desertifilaceae</taxon>
        <taxon>Roseofilum</taxon>
        <taxon>Roseofilum halophilum</taxon>
    </lineage>
</organism>
<dbReference type="EMBL" id="JAQPOK010000150">
    <property type="protein sequence ID" value="MDJ1181052.1"/>
    <property type="molecule type" value="Genomic_DNA"/>
</dbReference>
<protein>
    <submittedName>
        <fullName evidence="1">Uncharacterized protein</fullName>
    </submittedName>
</protein>
<accession>A0ABT7BPC9</accession>
<gene>
    <name evidence="1" type="ORF">PJF56_19510</name>
</gene>
<sequence length="48" mass="4639">MAAPHPPAPSPAGAALLALSVAEGSEVEGRRGAEVGIEGEGISSCTTH</sequence>
<dbReference type="RefSeq" id="WP_283764352.1">
    <property type="nucleotide sequence ID" value="NZ_JAQPOK010000150.1"/>
</dbReference>
<evidence type="ECO:0000313" key="2">
    <source>
        <dbReference type="Proteomes" id="UP001231370"/>
    </source>
</evidence>
<proteinExistence type="predicted"/>
<reference evidence="1 2" key="1">
    <citation type="submission" date="2023-01" db="EMBL/GenBank/DDBJ databases">
        <title>Novel diversity within Roseofilum (Cyanobacteria; Desertifilaceae) from marine benthic mats with descriptions of four novel species.</title>
        <authorList>
            <person name="Wang Y."/>
            <person name="Berthold D.E."/>
            <person name="Hu J."/>
            <person name="Lefler F.W."/>
            <person name="Laughinghouse H.D. IV."/>
        </authorList>
    </citation>
    <scope>NUCLEOTIDE SEQUENCE [LARGE SCALE GENOMIC DNA]</scope>
    <source>
        <strain evidence="1 2">BLCC-M91</strain>
    </source>
</reference>
<evidence type="ECO:0000313" key="1">
    <source>
        <dbReference type="EMBL" id="MDJ1181052.1"/>
    </source>
</evidence>
<keyword evidence="2" id="KW-1185">Reference proteome</keyword>
<comment type="caution">
    <text evidence="1">The sequence shown here is derived from an EMBL/GenBank/DDBJ whole genome shotgun (WGS) entry which is preliminary data.</text>
</comment>
<dbReference type="Proteomes" id="UP001231370">
    <property type="component" value="Unassembled WGS sequence"/>
</dbReference>
<name>A0ABT7BPC9_9CYAN</name>